<keyword evidence="6 8" id="KW-0520">NAD</keyword>
<evidence type="ECO:0000256" key="4">
    <source>
        <dbReference type="ARBA" id="ARBA00022741"/>
    </source>
</evidence>
<dbReference type="InterPro" id="IPR003010">
    <property type="entry name" value="C-N_Hydrolase"/>
</dbReference>
<dbReference type="OrthoDB" id="2020662at2759"/>
<dbReference type="SUPFAM" id="SSF56317">
    <property type="entry name" value="Carbon-nitrogen hydrolase"/>
    <property type="match status" value="1"/>
</dbReference>
<dbReference type="GO" id="GO:0009435">
    <property type="term" value="P:NAD+ biosynthetic process"/>
    <property type="evidence" value="ECO:0007669"/>
    <property type="project" value="UniProtKB-UniRule"/>
</dbReference>
<reference evidence="11" key="1">
    <citation type="journal article" date="2006" name="PLoS Biol.">
        <title>Macronuclear genome sequence of the ciliate Tetrahymena thermophila, a model eukaryote.</title>
        <authorList>
            <person name="Eisen J.A."/>
            <person name="Coyne R.S."/>
            <person name="Wu M."/>
            <person name="Wu D."/>
            <person name="Thiagarajan M."/>
            <person name="Wortman J.R."/>
            <person name="Badger J.H."/>
            <person name="Ren Q."/>
            <person name="Amedeo P."/>
            <person name="Jones K.M."/>
            <person name="Tallon L.J."/>
            <person name="Delcher A.L."/>
            <person name="Salzberg S.L."/>
            <person name="Silva J.C."/>
            <person name="Haas B.J."/>
            <person name="Majoros W.H."/>
            <person name="Farzad M."/>
            <person name="Carlton J.M."/>
            <person name="Smith R.K. Jr."/>
            <person name="Garg J."/>
            <person name="Pearlman R.E."/>
            <person name="Karrer K.M."/>
            <person name="Sun L."/>
            <person name="Manning G."/>
            <person name="Elde N.C."/>
            <person name="Turkewitz A.P."/>
            <person name="Asai D.J."/>
            <person name="Wilkes D.E."/>
            <person name="Wang Y."/>
            <person name="Cai H."/>
            <person name="Collins K."/>
            <person name="Stewart B.A."/>
            <person name="Lee S.R."/>
            <person name="Wilamowska K."/>
            <person name="Weinberg Z."/>
            <person name="Ruzzo W.L."/>
            <person name="Wloga D."/>
            <person name="Gaertig J."/>
            <person name="Frankel J."/>
            <person name="Tsao C.-C."/>
            <person name="Gorovsky M.A."/>
            <person name="Keeling P.J."/>
            <person name="Waller R.F."/>
            <person name="Patron N.J."/>
            <person name="Cherry J.M."/>
            <person name="Stover N.A."/>
            <person name="Krieger C.J."/>
            <person name="del Toro C."/>
            <person name="Ryder H.F."/>
            <person name="Williamson S.C."/>
            <person name="Barbeau R.A."/>
            <person name="Hamilton E.P."/>
            <person name="Orias E."/>
        </authorList>
    </citation>
    <scope>NUCLEOTIDE SEQUENCE [LARGE SCALE GENOMIC DNA]</scope>
    <source>
        <strain evidence="11">SB210</strain>
    </source>
</reference>
<dbReference type="eggNOG" id="KOG2303">
    <property type="taxonomic scope" value="Eukaryota"/>
</dbReference>
<dbReference type="GO" id="GO:0005737">
    <property type="term" value="C:cytoplasm"/>
    <property type="evidence" value="ECO:0007669"/>
    <property type="project" value="InterPro"/>
</dbReference>
<evidence type="ECO:0000256" key="5">
    <source>
        <dbReference type="ARBA" id="ARBA00022840"/>
    </source>
</evidence>
<dbReference type="GeneID" id="7841962"/>
<dbReference type="RefSeq" id="XP_001023960.1">
    <property type="nucleotide sequence ID" value="XM_001023960.3"/>
</dbReference>
<organism evidence="10 11">
    <name type="scientific">Tetrahymena thermophila (strain SB210)</name>
    <dbReference type="NCBI Taxonomy" id="312017"/>
    <lineage>
        <taxon>Eukaryota</taxon>
        <taxon>Sar</taxon>
        <taxon>Alveolata</taxon>
        <taxon>Ciliophora</taxon>
        <taxon>Intramacronucleata</taxon>
        <taxon>Oligohymenophorea</taxon>
        <taxon>Hymenostomatida</taxon>
        <taxon>Tetrahymenina</taxon>
        <taxon>Tetrahymenidae</taxon>
        <taxon>Tetrahymena</taxon>
    </lineage>
</organism>
<comment type="similarity">
    <text evidence="2 8">In the C-terminal section; belongs to the NAD synthetase family.</text>
</comment>
<dbReference type="FunFam" id="3.40.50.620:FF:000036">
    <property type="entry name" value="Glutamine-dependent NAD(+) synthetase"/>
    <property type="match status" value="1"/>
</dbReference>
<dbReference type="UniPathway" id="UPA00253">
    <property type="reaction ID" value="UER00334"/>
</dbReference>
<dbReference type="HOGENOM" id="CLU_011884_2_0_1"/>
<keyword evidence="4 8" id="KW-0547">Nucleotide-binding</keyword>
<dbReference type="Pfam" id="PF00795">
    <property type="entry name" value="CN_hydrolase"/>
    <property type="match status" value="1"/>
</dbReference>
<dbReference type="CDD" id="cd07570">
    <property type="entry name" value="GAT_Gln-NAD-synth"/>
    <property type="match status" value="1"/>
</dbReference>
<dbReference type="KEGG" id="tet:TTHERM_00474780"/>
<evidence type="ECO:0000313" key="10">
    <source>
        <dbReference type="EMBL" id="EAS03715.1"/>
    </source>
</evidence>
<dbReference type="InterPro" id="IPR022310">
    <property type="entry name" value="NAD/GMP_synthase"/>
</dbReference>
<evidence type="ECO:0000256" key="6">
    <source>
        <dbReference type="ARBA" id="ARBA00023027"/>
    </source>
</evidence>
<comment type="pathway">
    <text evidence="1 8">Cofactor biosynthesis; NAD(+) biosynthesis; NAD(+) from deamido-NAD(+) (L-Gln route): step 1/1.</text>
</comment>
<dbReference type="InterPro" id="IPR014445">
    <property type="entry name" value="Gln-dep_NAD_synthase"/>
</dbReference>
<dbReference type="AlphaFoldDB" id="I7M3L9"/>
<dbReference type="STRING" id="312017.I7M3L9"/>
<dbReference type="InterPro" id="IPR014729">
    <property type="entry name" value="Rossmann-like_a/b/a_fold"/>
</dbReference>
<dbReference type="EC" id="6.3.5.1" evidence="8"/>
<keyword evidence="11" id="KW-1185">Reference proteome</keyword>
<accession>I7M3L9</accession>
<evidence type="ECO:0000256" key="2">
    <source>
        <dbReference type="ARBA" id="ARBA00007145"/>
    </source>
</evidence>
<proteinExistence type="inferred from homology"/>
<evidence type="ECO:0000256" key="3">
    <source>
        <dbReference type="ARBA" id="ARBA00022598"/>
    </source>
</evidence>
<feature type="domain" description="CN hydrolase" evidence="9">
    <location>
        <begin position="13"/>
        <end position="283"/>
    </location>
</feature>
<dbReference type="PANTHER" id="PTHR23090">
    <property type="entry name" value="NH 3 /GLUTAMINE-DEPENDENT NAD + SYNTHETASE"/>
    <property type="match status" value="1"/>
</dbReference>
<keyword evidence="3 8" id="KW-0436">Ligase</keyword>
<dbReference type="HAMAP" id="MF_02090">
    <property type="entry name" value="NadE_glutamine_dep"/>
    <property type="match status" value="1"/>
</dbReference>
<dbReference type="FunFam" id="3.60.110.10:FF:000003">
    <property type="entry name" value="Glutamine-dependent NAD(+) synthetase"/>
    <property type="match status" value="1"/>
</dbReference>
<evidence type="ECO:0000256" key="1">
    <source>
        <dbReference type="ARBA" id="ARBA00005188"/>
    </source>
</evidence>
<evidence type="ECO:0000256" key="8">
    <source>
        <dbReference type="PIRNR" id="PIRNR006630"/>
    </source>
</evidence>
<name>I7M3L9_TETTS</name>
<dbReference type="Gene3D" id="3.60.110.10">
    <property type="entry name" value="Carbon-nitrogen hydrolase"/>
    <property type="match status" value="1"/>
</dbReference>
<protein>
    <recommendedName>
        <fullName evidence="8">Glutamine-dependent NAD(+) synthetase</fullName>
        <ecNumber evidence="8">6.3.5.1</ecNumber>
    </recommendedName>
    <alternativeName>
        <fullName evidence="8">NAD(+) synthase [glutamine-hydrolyzing]</fullName>
    </alternativeName>
</protein>
<dbReference type="GO" id="GO:0004359">
    <property type="term" value="F:glutaminase activity"/>
    <property type="evidence" value="ECO:0007669"/>
    <property type="project" value="InterPro"/>
</dbReference>
<sequence length="704" mass="80412">MDKLFIESQFTTAKVATCTLNQWAMDFEWNKNNIIKSIKQAKAQGCTIRLGPELEVTGYSCEDHFLETDTITHSWEVLAEILDSDITNGILCAIGMPVLHNNILFNCAVIVLNKQILLIRPKIYLAEGGNYREPRFFTAWGINKEIETFELPMIIQQITKQKSVPFGNAIIQTLDTRIGIETCQELWMPSTLSSVLSLNGVEIFLNMSGSHYETNKQKRRLNMILEATIKTGAIYLYSNLRGCDGNRIYFDGASIIAQNGKILSMTDMFALQDIDLVITQVDLDRVRSSRAENKSFGEQALEVKRYPVVHADISIAQIPFSESVYKELSDEEVLQYIVHDLSYGPSCYLWDYLRRSGANGFFLPLSGGADSASTALIVYNMCCVAFETMKNDESILQTLRQIVKDESFMPTNPKDICKRVLYTGYLGTRNSSQETRDLAQLLSEEINSTHYNVNIEKVFKAFEDIAEETFGKRPEFNKSYAEDIALQNIQSRSRMITSFLMGQLAPWNKGLNGFLLVLGSANLDEGLRGYLTKYDCSSADINPIGSISKTDVRKLLQWNYEKRNIQAAKKILDLVPTAELKPLNGDKFAQTDEQDMGMTYDELGVYGKWRKNDKLGPVSMFKRAVSSWKHLKPQAIAEKIKHFFKYYALNRHKQTVITPSFHAESYSTDDNRFDLRQFLYNFKWPFQFKRIDKLAEELEKNQKK</sequence>
<dbReference type="NCBIfam" id="TIGR00552">
    <property type="entry name" value="nadE"/>
    <property type="match status" value="1"/>
</dbReference>
<keyword evidence="5 8" id="KW-0067">ATP-binding</keyword>
<dbReference type="Proteomes" id="UP000009168">
    <property type="component" value="Unassembled WGS sequence"/>
</dbReference>
<dbReference type="InterPro" id="IPR036526">
    <property type="entry name" value="C-N_Hydrolase_sf"/>
</dbReference>
<evidence type="ECO:0000256" key="7">
    <source>
        <dbReference type="ARBA" id="ARBA00052340"/>
    </source>
</evidence>
<dbReference type="GO" id="GO:0005524">
    <property type="term" value="F:ATP binding"/>
    <property type="evidence" value="ECO:0007669"/>
    <property type="project" value="UniProtKB-UniRule"/>
</dbReference>
<dbReference type="PROSITE" id="PS50263">
    <property type="entry name" value="CN_HYDROLASE"/>
    <property type="match status" value="1"/>
</dbReference>
<dbReference type="FunCoup" id="I7M3L9">
    <property type="interactions" value="322"/>
</dbReference>
<dbReference type="InterPro" id="IPR003694">
    <property type="entry name" value="NAD_synthase"/>
</dbReference>
<dbReference type="Pfam" id="PF02540">
    <property type="entry name" value="NAD_synthase"/>
    <property type="match status" value="1"/>
</dbReference>
<dbReference type="InParanoid" id="I7M3L9"/>
<dbReference type="OMA" id="TSQEVCN"/>
<dbReference type="CDD" id="cd00553">
    <property type="entry name" value="NAD_synthase"/>
    <property type="match status" value="1"/>
</dbReference>
<dbReference type="PIRSF" id="PIRSF006630">
    <property type="entry name" value="NADS_GAT"/>
    <property type="match status" value="1"/>
</dbReference>
<comment type="catalytic activity">
    <reaction evidence="7 8">
        <text>deamido-NAD(+) + L-glutamine + ATP + H2O = L-glutamate + AMP + diphosphate + NAD(+) + H(+)</text>
        <dbReference type="Rhea" id="RHEA:24384"/>
        <dbReference type="ChEBI" id="CHEBI:15377"/>
        <dbReference type="ChEBI" id="CHEBI:15378"/>
        <dbReference type="ChEBI" id="CHEBI:29985"/>
        <dbReference type="ChEBI" id="CHEBI:30616"/>
        <dbReference type="ChEBI" id="CHEBI:33019"/>
        <dbReference type="ChEBI" id="CHEBI:57540"/>
        <dbReference type="ChEBI" id="CHEBI:58359"/>
        <dbReference type="ChEBI" id="CHEBI:58437"/>
        <dbReference type="ChEBI" id="CHEBI:456215"/>
        <dbReference type="EC" id="6.3.5.1"/>
    </reaction>
</comment>
<dbReference type="Gene3D" id="3.40.50.620">
    <property type="entry name" value="HUPs"/>
    <property type="match status" value="1"/>
</dbReference>
<evidence type="ECO:0000259" key="9">
    <source>
        <dbReference type="PROSITE" id="PS50263"/>
    </source>
</evidence>
<evidence type="ECO:0000313" key="11">
    <source>
        <dbReference type="Proteomes" id="UP000009168"/>
    </source>
</evidence>
<gene>
    <name evidence="10" type="ORF">TTHERM_00474780</name>
</gene>
<dbReference type="EMBL" id="GG662472">
    <property type="protein sequence ID" value="EAS03715.1"/>
    <property type="molecule type" value="Genomic_DNA"/>
</dbReference>
<dbReference type="PANTHER" id="PTHR23090:SF9">
    <property type="entry name" value="GLUTAMINE-DEPENDENT NAD(+) SYNTHETASE"/>
    <property type="match status" value="1"/>
</dbReference>
<dbReference type="SUPFAM" id="SSF52402">
    <property type="entry name" value="Adenine nucleotide alpha hydrolases-like"/>
    <property type="match status" value="1"/>
</dbReference>
<dbReference type="GO" id="GO:0003952">
    <property type="term" value="F:NAD+ synthase (glutamine-hydrolyzing) activity"/>
    <property type="evidence" value="ECO:0007669"/>
    <property type="project" value="UniProtKB-UniRule"/>
</dbReference>